<protein>
    <submittedName>
        <fullName evidence="1">Uncharacterized protein</fullName>
    </submittedName>
</protein>
<name>A0A1W2FTN9_KIBAR</name>
<dbReference type="PROSITE" id="PS51257">
    <property type="entry name" value="PROKAR_LIPOPROTEIN"/>
    <property type="match status" value="1"/>
</dbReference>
<proteinExistence type="predicted"/>
<reference evidence="1 2" key="1">
    <citation type="submission" date="2017-04" db="EMBL/GenBank/DDBJ databases">
        <authorList>
            <person name="Afonso C.L."/>
            <person name="Miller P.J."/>
            <person name="Scott M.A."/>
            <person name="Spackman E."/>
            <person name="Goraichik I."/>
            <person name="Dimitrov K.M."/>
            <person name="Suarez D.L."/>
            <person name="Swayne D.E."/>
        </authorList>
    </citation>
    <scope>NUCLEOTIDE SEQUENCE [LARGE SCALE GENOMIC DNA]</scope>
    <source>
        <strain evidence="1 2">DSM 43828</strain>
    </source>
</reference>
<dbReference type="EMBL" id="FWXV01000011">
    <property type="protein sequence ID" value="SMD25285.1"/>
    <property type="molecule type" value="Genomic_DNA"/>
</dbReference>
<keyword evidence="2" id="KW-1185">Reference proteome</keyword>
<evidence type="ECO:0000313" key="1">
    <source>
        <dbReference type="EMBL" id="SMD25285.1"/>
    </source>
</evidence>
<accession>A0A1W2FTN9</accession>
<dbReference type="AlphaFoldDB" id="A0A1W2FTN9"/>
<dbReference type="RefSeq" id="WP_084433349.1">
    <property type="nucleotide sequence ID" value="NZ_FWXV01000011.1"/>
</dbReference>
<evidence type="ECO:0000313" key="2">
    <source>
        <dbReference type="Proteomes" id="UP000192674"/>
    </source>
</evidence>
<sequence length="182" mass="20016">MRRIVTVAVLLLAGCSSEPQSHSHGVVPAASSGAAALGQHFTSLPDVSAWVQRSTDECDDVKTASKEELADYLGPLRYSWYEPFVAEWATCSVKPHAKLGLVLFKPDQQRALQEFWQRGMSTGQLTDNPDWAFGNGFAITAGQVGTERLGLHYLWCRPVDIPNAHTVPADVDGCTYVTWHHH</sequence>
<dbReference type="Proteomes" id="UP000192674">
    <property type="component" value="Unassembled WGS sequence"/>
</dbReference>
<organism evidence="1 2">
    <name type="scientific">Kibdelosporangium aridum</name>
    <dbReference type="NCBI Taxonomy" id="2030"/>
    <lineage>
        <taxon>Bacteria</taxon>
        <taxon>Bacillati</taxon>
        <taxon>Actinomycetota</taxon>
        <taxon>Actinomycetes</taxon>
        <taxon>Pseudonocardiales</taxon>
        <taxon>Pseudonocardiaceae</taxon>
        <taxon>Kibdelosporangium</taxon>
    </lineage>
</organism>
<gene>
    <name evidence="1" type="ORF">SAMN05661093_09023</name>
</gene>
<dbReference type="OrthoDB" id="3687422at2"/>